<evidence type="ECO:0000313" key="1">
    <source>
        <dbReference type="EMBL" id="CAG8041731.1"/>
    </source>
</evidence>
<accession>A0A9W4HKK6</accession>
<proteinExistence type="predicted"/>
<comment type="caution">
    <text evidence="1">The sequence shown here is derived from an EMBL/GenBank/DDBJ whole genome shotgun (WGS) entry which is preliminary data.</text>
</comment>
<protein>
    <submittedName>
        <fullName evidence="1">Uncharacterized protein</fullName>
    </submittedName>
</protein>
<sequence>MAGEPLWESAKKILSNMRGLIQSGSMERVKESELGWQYRLLEECIAMKADIEARGHKVCIILPQSFCTMLENPTKRLWLAPIQGKSNLTPAENLLPGSYWDITDIDRVLMPDRFTGSDILIVTLDGSGKN</sequence>
<dbReference type="AlphaFoldDB" id="A0A9W4HKK6"/>
<gene>
    <name evidence="1" type="ORF">PNAL_LOCUS3031</name>
</gene>
<organism evidence="1 2">
    <name type="scientific">Penicillium nalgiovense</name>
    <dbReference type="NCBI Taxonomy" id="60175"/>
    <lineage>
        <taxon>Eukaryota</taxon>
        <taxon>Fungi</taxon>
        <taxon>Dikarya</taxon>
        <taxon>Ascomycota</taxon>
        <taxon>Pezizomycotina</taxon>
        <taxon>Eurotiomycetes</taxon>
        <taxon>Eurotiomycetidae</taxon>
        <taxon>Eurotiales</taxon>
        <taxon>Aspergillaceae</taxon>
        <taxon>Penicillium</taxon>
    </lineage>
</organism>
<dbReference type="OrthoDB" id="4293734at2759"/>
<dbReference type="EMBL" id="CAJVNV010000100">
    <property type="protein sequence ID" value="CAG8041731.1"/>
    <property type="molecule type" value="Genomic_DNA"/>
</dbReference>
<dbReference type="Proteomes" id="UP001153461">
    <property type="component" value="Unassembled WGS sequence"/>
</dbReference>
<reference evidence="1" key="1">
    <citation type="submission" date="2021-07" db="EMBL/GenBank/DDBJ databases">
        <authorList>
            <person name="Branca A.L. A."/>
        </authorList>
    </citation>
    <scope>NUCLEOTIDE SEQUENCE</scope>
</reference>
<evidence type="ECO:0000313" key="2">
    <source>
        <dbReference type="Proteomes" id="UP001153461"/>
    </source>
</evidence>
<name>A0A9W4HKK6_PENNA</name>